<dbReference type="STRING" id="669874.A0A1E4TTU3"/>
<dbReference type="GO" id="GO:0003677">
    <property type="term" value="F:DNA binding"/>
    <property type="evidence" value="ECO:0007669"/>
    <property type="project" value="InterPro"/>
</dbReference>
<dbReference type="InterPro" id="IPR021565">
    <property type="entry name" value="Rbsn_Rab-bd"/>
</dbReference>
<reference evidence="11" key="1">
    <citation type="submission" date="2016-05" db="EMBL/GenBank/DDBJ databases">
        <title>Comparative genomics of biotechnologically important yeasts.</title>
        <authorList>
            <consortium name="DOE Joint Genome Institute"/>
            <person name="Riley R."/>
            <person name="Haridas S."/>
            <person name="Wolfe K.H."/>
            <person name="Lopes M.R."/>
            <person name="Hittinger C.T."/>
            <person name="Goker M."/>
            <person name="Salamov A."/>
            <person name="Wisecaver J."/>
            <person name="Long T.M."/>
            <person name="Aerts A.L."/>
            <person name="Barry K."/>
            <person name="Choi C."/>
            <person name="Clum A."/>
            <person name="Coughlan A.Y."/>
            <person name="Deshpande S."/>
            <person name="Douglass A.P."/>
            <person name="Hanson S.J."/>
            <person name="Klenk H.-P."/>
            <person name="Labutti K."/>
            <person name="Lapidus A."/>
            <person name="Lindquist E."/>
            <person name="Lipzen A."/>
            <person name="Meier-Kolthoff J.P."/>
            <person name="Ohm R.A."/>
            <person name="Otillar R.P."/>
            <person name="Pangilinan J."/>
            <person name="Peng Y."/>
            <person name="Rokas A."/>
            <person name="Rosa C.A."/>
            <person name="Scheuner C."/>
            <person name="Sibirny A.A."/>
            <person name="Slot J.C."/>
            <person name="Stielow J.B."/>
            <person name="Sun H."/>
            <person name="Kurtzman C.P."/>
            <person name="Blackwell M."/>
            <person name="Grigoriev I.V."/>
            <person name="Jeffries T.W."/>
        </authorList>
    </citation>
    <scope>NUCLEOTIDE SEQUENCE [LARGE SCALE GENOMIC DNA]</scope>
    <source>
        <strain evidence="11">NRRL Y-2460</strain>
    </source>
</reference>
<dbReference type="SUPFAM" id="SSF57903">
    <property type="entry name" value="FYVE/PHD zinc finger"/>
    <property type="match status" value="2"/>
</dbReference>
<keyword evidence="7" id="KW-0175">Coiled coil</keyword>
<dbReference type="InterPro" id="IPR006642">
    <property type="entry name" value="Rad18_UBZ4"/>
</dbReference>
<evidence type="ECO:0000256" key="3">
    <source>
        <dbReference type="ARBA" id="ARBA00022771"/>
    </source>
</evidence>
<dbReference type="InterPro" id="IPR013087">
    <property type="entry name" value="Znf_C2H2_type"/>
</dbReference>
<dbReference type="EMBL" id="KV454014">
    <property type="protein sequence ID" value="ODV95157.1"/>
    <property type="molecule type" value="Genomic_DNA"/>
</dbReference>
<dbReference type="GO" id="GO:0032266">
    <property type="term" value="F:phosphatidylinositol-3-phosphate binding"/>
    <property type="evidence" value="ECO:0007669"/>
    <property type="project" value="UniProtKB-ARBA"/>
</dbReference>
<feature type="compositionally biased region" description="Low complexity" evidence="8">
    <location>
        <begin position="70"/>
        <end position="82"/>
    </location>
</feature>
<keyword evidence="1" id="KW-0479">Metal-binding</keyword>
<dbReference type="OrthoDB" id="166134at2759"/>
<dbReference type="InterPro" id="IPR011011">
    <property type="entry name" value="Znf_FYVE_PHD"/>
</dbReference>
<keyword evidence="3 6" id="KW-0863">Zinc-finger</keyword>
<keyword evidence="2" id="KW-0227">DNA damage</keyword>
<evidence type="ECO:0000313" key="10">
    <source>
        <dbReference type="EMBL" id="ODV95157.1"/>
    </source>
</evidence>
<dbReference type="Pfam" id="PF11464">
    <property type="entry name" value="Rbsn"/>
    <property type="match status" value="1"/>
</dbReference>
<feature type="coiled-coil region" evidence="7">
    <location>
        <begin position="650"/>
        <end position="677"/>
    </location>
</feature>
<keyword evidence="4" id="KW-0862">Zinc</keyword>
<evidence type="ECO:0000256" key="2">
    <source>
        <dbReference type="ARBA" id="ARBA00022763"/>
    </source>
</evidence>
<evidence type="ECO:0000256" key="8">
    <source>
        <dbReference type="SAM" id="MobiDB-lite"/>
    </source>
</evidence>
<dbReference type="CDD" id="cd15761">
    <property type="entry name" value="FYVE1_Vac1p_like"/>
    <property type="match status" value="1"/>
</dbReference>
<dbReference type="GO" id="GO:0006281">
    <property type="term" value="P:DNA repair"/>
    <property type="evidence" value="ECO:0007669"/>
    <property type="project" value="UniProtKB-KW"/>
</dbReference>
<evidence type="ECO:0000256" key="7">
    <source>
        <dbReference type="SAM" id="Coils"/>
    </source>
</evidence>
<proteinExistence type="predicted"/>
<evidence type="ECO:0000259" key="9">
    <source>
        <dbReference type="PROSITE" id="PS50178"/>
    </source>
</evidence>
<dbReference type="InterPro" id="IPR036531">
    <property type="entry name" value="Rbsn_Rab-bd_sf"/>
</dbReference>
<feature type="compositionally biased region" description="Polar residues" evidence="8">
    <location>
        <begin position="24"/>
        <end position="57"/>
    </location>
</feature>
<dbReference type="GO" id="GO:0008270">
    <property type="term" value="F:zinc ion binding"/>
    <property type="evidence" value="ECO:0007669"/>
    <property type="project" value="UniProtKB-KW"/>
</dbReference>
<evidence type="ECO:0000256" key="5">
    <source>
        <dbReference type="ARBA" id="ARBA00023204"/>
    </source>
</evidence>
<keyword evidence="5" id="KW-0234">DNA repair</keyword>
<dbReference type="InterPro" id="IPR017455">
    <property type="entry name" value="Znf_FYVE-rel"/>
</dbReference>
<evidence type="ECO:0000313" key="11">
    <source>
        <dbReference type="Proteomes" id="UP000094236"/>
    </source>
</evidence>
<feature type="region of interest" description="Disordered" evidence="8">
    <location>
        <begin position="1"/>
        <end position="93"/>
    </location>
</feature>
<dbReference type="PROSITE" id="PS50178">
    <property type="entry name" value="ZF_FYVE"/>
    <property type="match status" value="1"/>
</dbReference>
<evidence type="ECO:0000256" key="4">
    <source>
        <dbReference type="ARBA" id="ARBA00022833"/>
    </source>
</evidence>
<organism evidence="10 11">
    <name type="scientific">Pachysolen tannophilus NRRL Y-2460</name>
    <dbReference type="NCBI Taxonomy" id="669874"/>
    <lineage>
        <taxon>Eukaryota</taxon>
        <taxon>Fungi</taxon>
        <taxon>Dikarya</taxon>
        <taxon>Ascomycota</taxon>
        <taxon>Saccharomycotina</taxon>
        <taxon>Pichiomycetes</taxon>
        <taxon>Pachysolenaceae</taxon>
        <taxon>Pachysolen</taxon>
    </lineage>
</organism>
<dbReference type="SUPFAM" id="SSF140125">
    <property type="entry name" value="Rabenosyn-5 Rab-binding domain-like"/>
    <property type="match status" value="1"/>
</dbReference>
<evidence type="ECO:0000256" key="6">
    <source>
        <dbReference type="PROSITE-ProRule" id="PRU00091"/>
    </source>
</evidence>
<dbReference type="InterPro" id="IPR013083">
    <property type="entry name" value="Znf_RING/FYVE/PHD"/>
</dbReference>
<protein>
    <recommendedName>
        <fullName evidence="9">FYVE-type domain-containing protein</fullName>
    </recommendedName>
</protein>
<dbReference type="Proteomes" id="UP000094236">
    <property type="component" value="Unassembled WGS sequence"/>
</dbReference>
<dbReference type="PANTHER" id="PTHR13510">
    <property type="entry name" value="FYVE-FINGER-CONTAINING RAB5 EFFECTOR PROTEIN RABENOSYN-5-RELATED"/>
    <property type="match status" value="1"/>
</dbReference>
<gene>
    <name evidence="10" type="ORF">PACTADRAFT_33734</name>
</gene>
<sequence length="685" mass="78974">MSTDNNNRSNDRSTHRQRVLGKPVSTSSPVASDATNLNGVNSRSALTQGQPASSSAHQFLKIHDSINEQSVSDSSTSASLSSFDQQQPSQSALVEPSMNLHEDLNLICPICNEKMVTLNQLNRHLDDEHQSFEPVNNFDEDLKSWFKKKVIGKASDVISIGGSLGNVRSPTRNLVKLDVFDNDKNFTYSIVNDGSSSVGEQQNLAIEIPKTHWKKQTGHDICHMENCFKNLNIKNGIVNCRKCGNLFCNEHAFFRVKINKDLQYDSINGVMVRSCQLCFENKPHYNDLAYTRDLTDLFKQMRQKINQEKDLQINILERRLLKFYYFFQKEKNGNVLSFNFKNFEMSVVNWENDKEHKFCTICNNKFNFAMMRKHHCRLCGEVVCGNLENGCSMEVPINILMQYLSIGLTDAKQQVQQVQQVQEQDQFQLKGTNYYAPLPEQQDKPIRICLNCKKSMFGKKLFLKDVNGEKSETLRIYDTILIYKIKIEQLLPIFKKSIIKLNNLDNTKNEKTHEDTMNKLNNNHEIIQEISRQRVALKDLFTKLDSISKKLHHKIVEDEKAHNISNDELKLEKSIYSVAVLFLQENMIAFQNIPTMTKQRPDIENEISNVKTIITKPKLTKAEIRASREKLMVLKEQKFLVEEMISSSKKKRKFDDLKSLELNLNDLSKEIDELDARLGDEYGFN</sequence>
<feature type="compositionally biased region" description="Polar residues" evidence="8">
    <location>
        <begin position="83"/>
        <end position="92"/>
    </location>
</feature>
<evidence type="ECO:0000256" key="1">
    <source>
        <dbReference type="ARBA" id="ARBA00022723"/>
    </source>
</evidence>
<dbReference type="PROSITE" id="PS00028">
    <property type="entry name" value="ZINC_FINGER_C2H2_1"/>
    <property type="match status" value="1"/>
</dbReference>
<dbReference type="InterPro" id="IPR000306">
    <property type="entry name" value="Znf_FYVE"/>
</dbReference>
<keyword evidence="11" id="KW-1185">Reference proteome</keyword>
<dbReference type="CDD" id="cd15737">
    <property type="entry name" value="FYVE2_Vac1p_like"/>
    <property type="match status" value="1"/>
</dbReference>
<feature type="domain" description="FYVE-type" evidence="9">
    <location>
        <begin position="353"/>
        <end position="457"/>
    </location>
</feature>
<dbReference type="Gene3D" id="3.30.40.10">
    <property type="entry name" value="Zinc/RING finger domain, C3HC4 (zinc finger)"/>
    <property type="match status" value="2"/>
</dbReference>
<dbReference type="SMART" id="SM00734">
    <property type="entry name" value="ZnF_Rad18"/>
    <property type="match status" value="1"/>
</dbReference>
<dbReference type="InterPro" id="IPR052727">
    <property type="entry name" value="Rab4/Rab5_effector"/>
</dbReference>
<dbReference type="Pfam" id="PF01363">
    <property type="entry name" value="FYVE"/>
    <property type="match status" value="1"/>
</dbReference>
<dbReference type="PANTHER" id="PTHR13510:SF44">
    <property type="entry name" value="RABENOSYN-5"/>
    <property type="match status" value="1"/>
</dbReference>
<accession>A0A1E4TTU3</accession>
<dbReference type="AlphaFoldDB" id="A0A1E4TTU3"/>
<name>A0A1E4TTU3_PACTA</name>
<dbReference type="SMART" id="SM00064">
    <property type="entry name" value="FYVE"/>
    <property type="match status" value="2"/>
</dbReference>